<proteinExistence type="predicted"/>
<evidence type="ECO:0000259" key="5">
    <source>
        <dbReference type="PROSITE" id="PS50975"/>
    </source>
</evidence>
<keyword evidence="1" id="KW-0436">Ligase</keyword>
<dbReference type="Gene3D" id="3.30.470.20">
    <property type="entry name" value="ATP-grasp fold, B domain"/>
    <property type="match status" value="1"/>
</dbReference>
<dbReference type="InterPro" id="IPR011761">
    <property type="entry name" value="ATP-grasp"/>
</dbReference>
<evidence type="ECO:0000256" key="4">
    <source>
        <dbReference type="PROSITE-ProRule" id="PRU00409"/>
    </source>
</evidence>
<dbReference type="InterPro" id="IPR052032">
    <property type="entry name" value="ATP-dep_AA_Ligase"/>
</dbReference>
<dbReference type="PANTHER" id="PTHR43585">
    <property type="entry name" value="FUMIPYRROLE BIOSYNTHESIS PROTEIN C"/>
    <property type="match status" value="1"/>
</dbReference>
<feature type="domain" description="ATP-grasp" evidence="5">
    <location>
        <begin position="117"/>
        <end position="306"/>
    </location>
</feature>
<dbReference type="PROSITE" id="PS50975">
    <property type="entry name" value="ATP_GRASP"/>
    <property type="match status" value="1"/>
</dbReference>
<evidence type="ECO:0000256" key="3">
    <source>
        <dbReference type="ARBA" id="ARBA00022840"/>
    </source>
</evidence>
<keyword evidence="7" id="KW-1185">Reference proteome</keyword>
<dbReference type="InterPro" id="IPR013815">
    <property type="entry name" value="ATP_grasp_subdomain_1"/>
</dbReference>
<gene>
    <name evidence="6" type="ORF">JYU06_01020</name>
</gene>
<dbReference type="Pfam" id="PF13535">
    <property type="entry name" value="ATP-grasp_4"/>
    <property type="match status" value="1"/>
</dbReference>
<reference evidence="6 7" key="1">
    <citation type="submission" date="2021-02" db="EMBL/GenBank/DDBJ databases">
        <title>Activity-based single-cell genomes from oceanic crustal fluid captures similar information to metagenomic and metatranscriptomic surveys with orders of magnitude less sampling.</title>
        <authorList>
            <person name="D'Angelo T.S."/>
            <person name="Orcutt B.N."/>
        </authorList>
    </citation>
    <scope>NUCLEOTIDE SEQUENCE [LARGE SCALE GENOMIC DNA]</scope>
    <source>
        <strain evidence="6">AH-315-G02</strain>
    </source>
</reference>
<protein>
    <submittedName>
        <fullName evidence="6">ATP-grasp domain-containing protein</fullName>
    </submittedName>
</protein>
<keyword evidence="3 4" id="KW-0067">ATP-binding</keyword>
<organism evidence="6 7">
    <name type="scientific">Desulfotalea psychrophila</name>
    <dbReference type="NCBI Taxonomy" id="84980"/>
    <lineage>
        <taxon>Bacteria</taxon>
        <taxon>Pseudomonadati</taxon>
        <taxon>Thermodesulfobacteriota</taxon>
        <taxon>Desulfobulbia</taxon>
        <taxon>Desulfobulbales</taxon>
        <taxon>Desulfocapsaceae</taxon>
        <taxon>Desulfotalea</taxon>
    </lineage>
</organism>
<accession>A0ABS3ASJ2</accession>
<sequence>MNLIYLCPQFPPNYVPFCNCLKELGVNVLGIGDGTPESLTPEVQNSLTAYYMVDDLHNYESLLKACGHFTHQYGKIDRLESHNEYWLATDAKLRQDFNIKGLKPADMLFIRRKSGMKEVFRKAGIKVAPGKVIHTLSEAKEVIKEVGYPVVAKPDDGVGALDTFKIHDEEELLSFVENKPKHDYIMEGFVKGTIFSFDGLTNRDGKIIFCTAHTYSQGIMEVVNNADHLYYYSLKSIPRELEELGRKAVSAFEIQERFFHIEFFKTGSTDYVALEVNMRPPGGYTTDMFNYANDIDVYALWAEVINGRTTPLEYERKYHCCYVSRKNRFNYVYSHQAIMERYGSSILEVQSVPGVFSAALGDIGYIFRTEHEQDIIEITSFIQKL</sequence>
<comment type="caution">
    <text evidence="6">The sequence shown here is derived from an EMBL/GenBank/DDBJ whole genome shotgun (WGS) entry which is preliminary data.</text>
</comment>
<evidence type="ECO:0000256" key="1">
    <source>
        <dbReference type="ARBA" id="ARBA00022598"/>
    </source>
</evidence>
<dbReference type="Proteomes" id="UP000717534">
    <property type="component" value="Unassembled WGS sequence"/>
</dbReference>
<keyword evidence="2 4" id="KW-0547">Nucleotide-binding</keyword>
<dbReference type="EMBL" id="JAFITO010000004">
    <property type="protein sequence ID" value="MBN4068094.1"/>
    <property type="molecule type" value="Genomic_DNA"/>
</dbReference>
<evidence type="ECO:0000313" key="7">
    <source>
        <dbReference type="Proteomes" id="UP000717534"/>
    </source>
</evidence>
<dbReference type="PANTHER" id="PTHR43585:SF2">
    <property type="entry name" value="ATP-GRASP ENZYME FSQD"/>
    <property type="match status" value="1"/>
</dbReference>
<dbReference type="Gene3D" id="3.40.50.20">
    <property type="match status" value="1"/>
</dbReference>
<evidence type="ECO:0000256" key="2">
    <source>
        <dbReference type="ARBA" id="ARBA00022741"/>
    </source>
</evidence>
<dbReference type="SUPFAM" id="SSF56059">
    <property type="entry name" value="Glutathione synthetase ATP-binding domain-like"/>
    <property type="match status" value="1"/>
</dbReference>
<dbReference type="Gene3D" id="3.30.1490.20">
    <property type="entry name" value="ATP-grasp fold, A domain"/>
    <property type="match status" value="1"/>
</dbReference>
<name>A0ABS3ASJ2_9BACT</name>
<evidence type="ECO:0000313" key="6">
    <source>
        <dbReference type="EMBL" id="MBN4068094.1"/>
    </source>
</evidence>